<dbReference type="STRING" id="1246995.AFR_37805"/>
<feature type="transmembrane region" description="Helical" evidence="1">
    <location>
        <begin position="171"/>
        <end position="192"/>
    </location>
</feature>
<sequence>MTAPLELRYRRLLAVYPADHRRIYAEEMVGVLMEGAEPGQQRPALAEAANLVWSGLIARLGRGAQGLRSALWRDAAAVAALAGVVMLLFVPARRLYFGLQNFVNFGDPMRAYGFDGGLLIDVAARSAIWLAVLVAVLLAAKRMSVALGVAGLLVEVAALVVRAFVVEFHAIRMSWVLALAGATLTLLVLARSGRPVTGMLGRRGRAMLAAGVATAGVTASALPGDRSPVQILGVIEVTDALYLVAGGLLLAGVHRVPGRVRRRALVLIAPLLAVPWAQHLLEDAISMSTARYVSTGMIVADVVIMTVVPAAVLAAALGVLFLREQVVVSVTRSRPDAETGAPASSA</sequence>
<dbReference type="RefSeq" id="WP_023562150.1">
    <property type="nucleotide sequence ID" value="NC_022657.1"/>
</dbReference>
<evidence type="ECO:0000313" key="2">
    <source>
        <dbReference type="EMBL" id="AGZ45815.1"/>
    </source>
</evidence>
<organism evidence="2 3">
    <name type="scientific">Actinoplanes friuliensis DSM 7358</name>
    <dbReference type="NCBI Taxonomy" id="1246995"/>
    <lineage>
        <taxon>Bacteria</taxon>
        <taxon>Bacillati</taxon>
        <taxon>Actinomycetota</taxon>
        <taxon>Actinomycetes</taxon>
        <taxon>Micromonosporales</taxon>
        <taxon>Micromonosporaceae</taxon>
        <taxon>Actinoplanes</taxon>
    </lineage>
</organism>
<dbReference type="EMBL" id="CP006272">
    <property type="protein sequence ID" value="AGZ45815.1"/>
    <property type="molecule type" value="Genomic_DNA"/>
</dbReference>
<dbReference type="HOGENOM" id="CLU_789017_0_0_11"/>
<feature type="transmembrane region" description="Helical" evidence="1">
    <location>
        <begin position="264"/>
        <end position="281"/>
    </location>
</feature>
<proteinExistence type="predicted"/>
<keyword evidence="1" id="KW-1133">Transmembrane helix</keyword>
<feature type="transmembrane region" description="Helical" evidence="1">
    <location>
        <begin position="204"/>
        <end position="223"/>
    </location>
</feature>
<evidence type="ECO:0000313" key="3">
    <source>
        <dbReference type="Proteomes" id="UP000017746"/>
    </source>
</evidence>
<name>U5WCT4_9ACTN</name>
<keyword evidence="1" id="KW-0472">Membrane</keyword>
<dbReference type="AlphaFoldDB" id="U5WCT4"/>
<evidence type="ECO:0000256" key="1">
    <source>
        <dbReference type="SAM" id="Phobius"/>
    </source>
</evidence>
<reference evidence="2 3" key="1">
    <citation type="journal article" date="2014" name="J. Biotechnol.">
        <title>Complete genome sequence of the actinobacterium Actinoplanes friuliensis HAG 010964, producer of the lipopeptide antibiotic friulimycin.</title>
        <authorList>
            <person name="Ruckert C."/>
            <person name="Szczepanowski R."/>
            <person name="Albersmeier A."/>
            <person name="Goesmann A."/>
            <person name="Fischer N."/>
            <person name="Steinkamper A."/>
            <person name="Puhler A."/>
            <person name="Biener R."/>
            <person name="Schwartz D."/>
            <person name="Kalinowski J."/>
        </authorList>
    </citation>
    <scope>NUCLEOTIDE SEQUENCE [LARGE SCALE GENOMIC DNA]</scope>
    <source>
        <strain evidence="2 3">DSM 7358</strain>
    </source>
</reference>
<feature type="transmembrane region" description="Helical" evidence="1">
    <location>
        <begin position="116"/>
        <end position="138"/>
    </location>
</feature>
<keyword evidence="3" id="KW-1185">Reference proteome</keyword>
<dbReference type="OrthoDB" id="5150238at2"/>
<keyword evidence="1" id="KW-0812">Transmembrane</keyword>
<dbReference type="Proteomes" id="UP000017746">
    <property type="component" value="Chromosome"/>
</dbReference>
<dbReference type="eggNOG" id="ENOG5033E2A">
    <property type="taxonomic scope" value="Bacteria"/>
</dbReference>
<accession>U5WCT4</accession>
<feature type="transmembrane region" description="Helical" evidence="1">
    <location>
        <begin position="229"/>
        <end position="252"/>
    </location>
</feature>
<feature type="transmembrane region" description="Helical" evidence="1">
    <location>
        <begin position="75"/>
        <end position="96"/>
    </location>
</feature>
<dbReference type="PATRIC" id="fig|1246995.3.peg.7645"/>
<feature type="transmembrane region" description="Helical" evidence="1">
    <location>
        <begin position="145"/>
        <end position="165"/>
    </location>
</feature>
<gene>
    <name evidence="2" type="ORF">AFR_37805</name>
</gene>
<protein>
    <submittedName>
        <fullName evidence="2">Uncharacterized protein</fullName>
    </submittedName>
</protein>
<dbReference type="KEGG" id="afs:AFR_37805"/>
<feature type="transmembrane region" description="Helical" evidence="1">
    <location>
        <begin position="293"/>
        <end position="322"/>
    </location>
</feature>